<evidence type="ECO:0000256" key="12">
    <source>
        <dbReference type="ARBA" id="ARBA00022989"/>
    </source>
</evidence>
<organism evidence="26 27">
    <name type="scientific">Rhipicephalus microplus</name>
    <name type="common">Cattle tick</name>
    <name type="synonym">Boophilus microplus</name>
    <dbReference type="NCBI Taxonomy" id="6941"/>
    <lineage>
        <taxon>Eukaryota</taxon>
        <taxon>Metazoa</taxon>
        <taxon>Ecdysozoa</taxon>
        <taxon>Arthropoda</taxon>
        <taxon>Chelicerata</taxon>
        <taxon>Arachnida</taxon>
        <taxon>Acari</taxon>
        <taxon>Parasitiformes</taxon>
        <taxon>Ixodida</taxon>
        <taxon>Ixodoidea</taxon>
        <taxon>Ixodidae</taxon>
        <taxon>Rhipicephalinae</taxon>
        <taxon>Rhipicephalus</taxon>
        <taxon>Boophilus</taxon>
    </lineage>
</organism>
<evidence type="ECO:0000256" key="22">
    <source>
        <dbReference type="ARBA" id="ARBA00093257"/>
    </source>
</evidence>
<evidence type="ECO:0000256" key="5">
    <source>
        <dbReference type="ARBA" id="ARBA00012613"/>
    </source>
</evidence>
<feature type="disulfide bond" evidence="25">
    <location>
        <begin position="283"/>
        <end position="382"/>
    </location>
</feature>
<keyword evidence="10 24" id="KW-0479">Metal-binding</keyword>
<dbReference type="SUPFAM" id="SSF53448">
    <property type="entry name" value="Nucleotide-diphospho-sugar transferases"/>
    <property type="match status" value="1"/>
</dbReference>
<evidence type="ECO:0000256" key="21">
    <source>
        <dbReference type="ARBA" id="ARBA00032915"/>
    </source>
</evidence>
<dbReference type="Gene3D" id="3.90.550.10">
    <property type="entry name" value="Spore Coat Polysaccharide Biosynthesis Protein SpsA, Chain A"/>
    <property type="match status" value="1"/>
</dbReference>
<feature type="binding site" evidence="23">
    <location>
        <begin position="203"/>
        <end position="207"/>
    </location>
    <ligand>
        <name>substrate</name>
    </ligand>
</feature>
<feature type="binding site" evidence="24">
    <location>
        <position position="235"/>
    </location>
    <ligand>
        <name>Mn(2+)</name>
        <dbReference type="ChEBI" id="CHEBI:29035"/>
    </ligand>
</feature>
<comment type="similarity">
    <text evidence="4">Belongs to the glycosyltransferase 16 (GT16) protein family.</text>
</comment>
<sequence>MWCLRRSLLRLGLLQRPFLVTGSLCCVVLLLYSFSDHGPRNVTTPVSLDTVTEPPVALANVEDLRIFAFNLNKRQQVHHEEKFGATLEPSDPVIVVQVHNRWRYLQYLLQSLSAVRGIERALIVFSHDYYDAHMLELPENVTFCRVMQIFFPYSTQLYPHEFPGVHPNDCPRNIHYEQARKIKCNNAEYPDQYGHYRESKFTQIKHHWWWKLNVVMESLNVTRNHEGPITLLEEDYYVAPDYLDAVRLLLSKRRAFCGENTCLCMVGNNDYANKKLLTDAVFCVHDDYNWDLTLTAVASSCLPAGSRTVSLRVSRVFHIGECGVHRRPKKCQEVLLRKALRVIPKEGFGSERMRNLRSIPPRVIRLPKVSGGWADVRDHQLCVKMTLWGS</sequence>
<feature type="disulfide bond" evidence="25">
    <location>
        <begin position="322"/>
        <end position="331"/>
    </location>
</feature>
<dbReference type="GO" id="GO:0000139">
    <property type="term" value="C:Golgi membrane"/>
    <property type="evidence" value="ECO:0007669"/>
    <property type="project" value="UniProtKB-SubCell"/>
</dbReference>
<evidence type="ECO:0000256" key="3">
    <source>
        <dbReference type="ARBA" id="ARBA00004922"/>
    </source>
</evidence>
<keyword evidence="9" id="KW-0812">Transmembrane</keyword>
<dbReference type="Pfam" id="PF05060">
    <property type="entry name" value="MGAT2"/>
    <property type="match status" value="2"/>
</dbReference>
<reference evidence="26" key="2">
    <citation type="submission" date="2021-09" db="EMBL/GenBank/DDBJ databases">
        <authorList>
            <person name="Jia N."/>
            <person name="Wang J."/>
            <person name="Shi W."/>
            <person name="Du L."/>
            <person name="Sun Y."/>
            <person name="Zhan W."/>
            <person name="Jiang J."/>
            <person name="Wang Q."/>
            <person name="Zhang B."/>
            <person name="Ji P."/>
            <person name="Sakyi L.B."/>
            <person name="Cui X."/>
            <person name="Yuan T."/>
            <person name="Jiang B."/>
            <person name="Yang W."/>
            <person name="Lam T.T.-Y."/>
            <person name="Chang Q."/>
            <person name="Ding S."/>
            <person name="Wang X."/>
            <person name="Zhu J."/>
            <person name="Ruan X."/>
            <person name="Zhao L."/>
            <person name="Wei J."/>
            <person name="Que T."/>
            <person name="Du C."/>
            <person name="Cheng J."/>
            <person name="Dai P."/>
            <person name="Han X."/>
            <person name="Huang E."/>
            <person name="Gao Y."/>
            <person name="Liu J."/>
            <person name="Shao H."/>
            <person name="Ye R."/>
            <person name="Li L."/>
            <person name="Wei W."/>
            <person name="Wang X."/>
            <person name="Wang C."/>
            <person name="Huo Q."/>
            <person name="Li W."/>
            <person name="Guo W."/>
            <person name="Chen H."/>
            <person name="Chen S."/>
            <person name="Zhou L."/>
            <person name="Zhou L."/>
            <person name="Ni X."/>
            <person name="Tian J."/>
            <person name="Zhou Y."/>
            <person name="Sheng Y."/>
            <person name="Liu T."/>
            <person name="Pan Y."/>
            <person name="Xia L."/>
            <person name="Li J."/>
            <person name="Zhao F."/>
            <person name="Cao W."/>
        </authorList>
    </citation>
    <scope>NUCLEOTIDE SEQUENCE</scope>
    <source>
        <strain evidence="26">Rmic-2018</strain>
        <tissue evidence="26">Larvae</tissue>
    </source>
</reference>
<feature type="binding site" evidence="24">
    <location>
        <position position="318"/>
    </location>
    <ligand>
        <name>Mn(2+)</name>
        <dbReference type="ChEBI" id="CHEBI:29035"/>
    </ligand>
</feature>
<evidence type="ECO:0000256" key="10">
    <source>
        <dbReference type="ARBA" id="ARBA00022723"/>
    </source>
</evidence>
<keyword evidence="27" id="KW-1185">Reference proteome</keyword>
<dbReference type="PANTHER" id="PTHR12871:SF0">
    <property type="entry name" value="ALPHA-1,6-MANNOSYL-GLYCOPROTEIN 2-BETA-N-ACETYLGLUCOSAMINYLTRANSFERASE"/>
    <property type="match status" value="1"/>
</dbReference>
<dbReference type="Proteomes" id="UP000821866">
    <property type="component" value="Unassembled WGS sequence"/>
</dbReference>
<evidence type="ECO:0000256" key="23">
    <source>
        <dbReference type="PIRSR" id="PIRSR607754-1"/>
    </source>
</evidence>
<feature type="binding site" evidence="23">
    <location>
        <begin position="97"/>
        <end position="101"/>
    </location>
    <ligand>
        <name>substrate</name>
    </ligand>
</feature>
<dbReference type="EC" id="2.4.1.143" evidence="5"/>
<comment type="catalytic activity">
    <reaction evidence="22">
        <text>an N(4)-{beta-D-GlcNAc-(1-&gt;2)-alpha-D-Man-(1-&gt;3)-[alpha-D-Man-(1-&gt;6)]-beta-D-Man-(1-&gt;4)-beta-D-GlcNAc-(1-&gt;4)-beta-D-GlcNAc}-L-asparaginyl-[protein] + UDP-N-acetyl-alpha-D-glucosamine = N(4)-{beta-D-GlcNAc-(1-&gt;2)-alpha-D-Man-(1-&gt;3)-[beta-D-GlcNAc-(1-&gt;2)-alpha-D-Man-(1-&gt;6)]-beta-D-Man-(1-&gt;4)-beta-D-GlcNAc-(1-&gt;4)-beta-D-GlcNAc}-L-asparaginyl-[protein] + UDP + H(+)</text>
        <dbReference type="Rhea" id="RHEA:12941"/>
        <dbReference type="Rhea" id="RHEA-COMP:13526"/>
        <dbReference type="Rhea" id="RHEA-COMP:14369"/>
        <dbReference type="ChEBI" id="CHEBI:15378"/>
        <dbReference type="ChEBI" id="CHEBI:57705"/>
        <dbReference type="ChEBI" id="CHEBI:58223"/>
        <dbReference type="ChEBI" id="CHEBI:60615"/>
        <dbReference type="ChEBI" id="CHEBI:60651"/>
        <dbReference type="EC" id="2.4.1.143"/>
    </reaction>
</comment>
<evidence type="ECO:0000256" key="11">
    <source>
        <dbReference type="ARBA" id="ARBA00022968"/>
    </source>
</evidence>
<evidence type="ECO:0000256" key="1">
    <source>
        <dbReference type="ARBA" id="ARBA00001936"/>
    </source>
</evidence>
<evidence type="ECO:0000256" key="24">
    <source>
        <dbReference type="PIRSR" id="PIRSR607754-2"/>
    </source>
</evidence>
<dbReference type="PANTHER" id="PTHR12871">
    <property type="entry name" value="BETA-1,2-N-ACETYLGLUCOSAMINYLTRANSFERASE II"/>
    <property type="match status" value="1"/>
</dbReference>
<evidence type="ECO:0000256" key="14">
    <source>
        <dbReference type="ARBA" id="ARBA00023136"/>
    </source>
</evidence>
<dbReference type="GO" id="GO:0005795">
    <property type="term" value="C:Golgi stack"/>
    <property type="evidence" value="ECO:0007669"/>
    <property type="project" value="InterPro"/>
</dbReference>
<proteinExistence type="inferred from homology"/>
<comment type="cofactor">
    <cofactor evidence="1 24">
        <name>Mn(2+)</name>
        <dbReference type="ChEBI" id="CHEBI:29035"/>
    </cofactor>
</comment>
<dbReference type="GO" id="GO:0046872">
    <property type="term" value="F:metal ion binding"/>
    <property type="evidence" value="ECO:0007669"/>
    <property type="project" value="UniProtKB-KW"/>
</dbReference>
<keyword evidence="12" id="KW-1133">Transmembrane helix</keyword>
<evidence type="ECO:0000256" key="20">
    <source>
        <dbReference type="ARBA" id="ARBA00032552"/>
    </source>
</evidence>
<evidence type="ECO:0000256" key="16">
    <source>
        <dbReference type="ARBA" id="ARBA00023180"/>
    </source>
</evidence>
<dbReference type="InterPro" id="IPR029044">
    <property type="entry name" value="Nucleotide-diphossugar_trans"/>
</dbReference>
<keyword evidence="7" id="KW-0328">Glycosyltransferase</keyword>
<evidence type="ECO:0000256" key="9">
    <source>
        <dbReference type="ARBA" id="ARBA00022692"/>
    </source>
</evidence>
<dbReference type="GO" id="GO:0006487">
    <property type="term" value="P:protein N-linked glycosylation"/>
    <property type="evidence" value="ECO:0007669"/>
    <property type="project" value="TreeGrafter"/>
</dbReference>
<feature type="binding site" evidence="23">
    <location>
        <position position="128"/>
    </location>
    <ligand>
        <name>substrate</name>
    </ligand>
</feature>
<keyword evidence="16" id="KW-0325">Glycoprotein</keyword>
<evidence type="ECO:0000256" key="4">
    <source>
        <dbReference type="ARBA" id="ARBA00011011"/>
    </source>
</evidence>
<accession>A0A9J6D341</accession>
<reference evidence="26" key="1">
    <citation type="journal article" date="2020" name="Cell">
        <title>Large-Scale Comparative Analyses of Tick Genomes Elucidate Their Genetic Diversity and Vector Capacities.</title>
        <authorList>
            <consortium name="Tick Genome and Microbiome Consortium (TIGMIC)"/>
            <person name="Jia N."/>
            <person name="Wang J."/>
            <person name="Shi W."/>
            <person name="Du L."/>
            <person name="Sun Y."/>
            <person name="Zhan W."/>
            <person name="Jiang J.F."/>
            <person name="Wang Q."/>
            <person name="Zhang B."/>
            <person name="Ji P."/>
            <person name="Bell-Sakyi L."/>
            <person name="Cui X.M."/>
            <person name="Yuan T.T."/>
            <person name="Jiang B.G."/>
            <person name="Yang W.F."/>
            <person name="Lam T.T."/>
            <person name="Chang Q.C."/>
            <person name="Ding S.J."/>
            <person name="Wang X.J."/>
            <person name="Zhu J.G."/>
            <person name="Ruan X.D."/>
            <person name="Zhao L."/>
            <person name="Wei J.T."/>
            <person name="Ye R.Z."/>
            <person name="Que T.C."/>
            <person name="Du C.H."/>
            <person name="Zhou Y.H."/>
            <person name="Cheng J.X."/>
            <person name="Dai P.F."/>
            <person name="Guo W.B."/>
            <person name="Han X.H."/>
            <person name="Huang E.J."/>
            <person name="Li L.F."/>
            <person name="Wei W."/>
            <person name="Gao Y.C."/>
            <person name="Liu J.Z."/>
            <person name="Shao H.Z."/>
            <person name="Wang X."/>
            <person name="Wang C.C."/>
            <person name="Yang T.C."/>
            <person name="Huo Q.B."/>
            <person name="Li W."/>
            <person name="Chen H.Y."/>
            <person name="Chen S.E."/>
            <person name="Zhou L.G."/>
            <person name="Ni X.B."/>
            <person name="Tian J.H."/>
            <person name="Sheng Y."/>
            <person name="Liu T."/>
            <person name="Pan Y.S."/>
            <person name="Xia L.Y."/>
            <person name="Li J."/>
            <person name="Zhao F."/>
            <person name="Cao W.C."/>
        </authorList>
    </citation>
    <scope>NUCLEOTIDE SEQUENCE</scope>
    <source>
        <strain evidence="26">Rmic-2018</strain>
    </source>
</reference>
<evidence type="ECO:0000313" key="27">
    <source>
        <dbReference type="Proteomes" id="UP000821866"/>
    </source>
</evidence>
<protein>
    <recommendedName>
        <fullName evidence="6">Alpha-1,6-mannosyl-glycoprotein 2-beta-N-acetylglucosaminyltransferase</fullName>
        <ecNumber evidence="5">2.4.1.143</ecNumber>
    </recommendedName>
    <alternativeName>
        <fullName evidence="21">Beta-1,2-N-acetylglucosaminyltransferase II</fullName>
    </alternativeName>
    <alternativeName>
        <fullName evidence="20">GlcNAc-T II</fullName>
    </alternativeName>
    <alternativeName>
        <fullName evidence="19">Mannoside acetylglucosaminyltransferase 2</fullName>
    </alternativeName>
    <alternativeName>
        <fullName evidence="18">N-glycosyl-oligosaccharide-glycoprotein N-acetylglucosaminyltransferase II</fullName>
    </alternativeName>
</protein>
<dbReference type="EMBL" id="JABSTU010001057">
    <property type="protein sequence ID" value="KAH7986633.1"/>
    <property type="molecule type" value="Genomic_DNA"/>
</dbReference>
<evidence type="ECO:0000256" key="25">
    <source>
        <dbReference type="PIRSR" id="PIRSR607754-3"/>
    </source>
</evidence>
<keyword evidence="15 25" id="KW-1015">Disulfide bond</keyword>
<dbReference type="GO" id="GO:0009312">
    <property type="term" value="P:oligosaccharide biosynthetic process"/>
    <property type="evidence" value="ECO:0007669"/>
    <property type="project" value="InterPro"/>
</dbReference>
<evidence type="ECO:0000256" key="13">
    <source>
        <dbReference type="ARBA" id="ARBA00023034"/>
    </source>
</evidence>
<evidence type="ECO:0000256" key="17">
    <source>
        <dbReference type="ARBA" id="ARBA00023211"/>
    </source>
</evidence>
<keyword evidence="11" id="KW-0735">Signal-anchor</keyword>
<dbReference type="VEuPathDB" id="VectorBase:LOC119182772"/>
<keyword evidence="17 24" id="KW-0464">Manganese</keyword>
<evidence type="ECO:0000256" key="6">
    <source>
        <dbReference type="ARBA" id="ARBA00014817"/>
    </source>
</evidence>
<evidence type="ECO:0000256" key="2">
    <source>
        <dbReference type="ARBA" id="ARBA00004323"/>
    </source>
</evidence>
<comment type="pathway">
    <text evidence="3">Protein modification; protein glycosylation.</text>
</comment>
<evidence type="ECO:0000256" key="15">
    <source>
        <dbReference type="ARBA" id="ARBA00023157"/>
    </source>
</evidence>
<keyword evidence="13" id="KW-0333">Golgi apparatus</keyword>
<comment type="subcellular location">
    <subcellularLocation>
        <location evidence="2">Golgi apparatus membrane</location>
        <topology evidence="2">Single-pass type II membrane protein</topology>
    </subcellularLocation>
</comment>
<keyword evidence="8" id="KW-0808">Transferase</keyword>
<dbReference type="AlphaFoldDB" id="A0A9J6D341"/>
<feature type="disulfide bond" evidence="25">
    <location>
        <begin position="170"/>
        <end position="184"/>
    </location>
</feature>
<evidence type="ECO:0000313" key="26">
    <source>
        <dbReference type="EMBL" id="KAH7986633.1"/>
    </source>
</evidence>
<comment type="caution">
    <text evidence="26">The sequence shown here is derived from an EMBL/GenBank/DDBJ whole genome shotgun (WGS) entry which is preliminary data.</text>
</comment>
<evidence type="ECO:0000256" key="19">
    <source>
        <dbReference type="ARBA" id="ARBA00031203"/>
    </source>
</evidence>
<dbReference type="InterPro" id="IPR007754">
    <property type="entry name" value="GlcNAc_II"/>
</dbReference>
<evidence type="ECO:0000256" key="8">
    <source>
        <dbReference type="ARBA" id="ARBA00022679"/>
    </source>
</evidence>
<name>A0A9J6D341_RHIMP</name>
<evidence type="ECO:0000256" key="7">
    <source>
        <dbReference type="ARBA" id="ARBA00022676"/>
    </source>
</evidence>
<dbReference type="GO" id="GO:0008455">
    <property type="term" value="F:alpha-1,6-mannosylglycoprotein 2-beta-N-acetylglucosaminyltransferase activity"/>
    <property type="evidence" value="ECO:0007669"/>
    <property type="project" value="UniProtKB-EC"/>
</dbReference>
<gene>
    <name evidence="26" type="ORF">HPB51_026623</name>
</gene>
<keyword evidence="14" id="KW-0472">Membrane</keyword>
<evidence type="ECO:0000256" key="18">
    <source>
        <dbReference type="ARBA" id="ARBA00029663"/>
    </source>
</evidence>